<dbReference type="InterPro" id="IPR000923">
    <property type="entry name" value="BlueCu_1"/>
</dbReference>
<feature type="domain" description="Blue (type 1) copper" evidence="10">
    <location>
        <begin position="25"/>
        <end position="111"/>
    </location>
</feature>
<feature type="chain" id="PRO_5012377842" description="Pseudoazurin" evidence="9">
    <location>
        <begin position="20"/>
        <end position="143"/>
    </location>
</feature>
<feature type="binding site" evidence="8">
    <location>
        <position position="100"/>
    </location>
    <ligand>
        <name>Cu cation</name>
        <dbReference type="ChEBI" id="CHEBI:23378"/>
    </ligand>
</feature>
<feature type="binding site" evidence="8">
    <location>
        <position position="105"/>
    </location>
    <ligand>
        <name>Cu cation</name>
        <dbReference type="ChEBI" id="CHEBI:23378"/>
    </ligand>
</feature>
<evidence type="ECO:0000313" key="11">
    <source>
        <dbReference type="EMBL" id="OYQ28782.1"/>
    </source>
</evidence>
<dbReference type="InterPro" id="IPR001235">
    <property type="entry name" value="Copper_blue_Plastocyanin"/>
</dbReference>
<protein>
    <recommendedName>
        <fullName evidence="7">Pseudoazurin</fullName>
    </recommendedName>
</protein>
<evidence type="ECO:0000259" key="10">
    <source>
        <dbReference type="Pfam" id="PF00127"/>
    </source>
</evidence>
<feature type="signal peptide" evidence="9">
    <location>
        <begin position="1"/>
        <end position="19"/>
    </location>
</feature>
<evidence type="ECO:0000256" key="1">
    <source>
        <dbReference type="ARBA" id="ARBA00004418"/>
    </source>
</evidence>
<dbReference type="InterPro" id="IPR008972">
    <property type="entry name" value="Cupredoxin"/>
</dbReference>
<dbReference type="EMBL" id="NOXT01000108">
    <property type="protein sequence ID" value="OYQ28782.1"/>
    <property type="molecule type" value="Genomic_DNA"/>
</dbReference>
<keyword evidence="5" id="KW-0249">Electron transport</keyword>
<dbReference type="SUPFAM" id="SSF49503">
    <property type="entry name" value="Cupredoxins"/>
    <property type="match status" value="1"/>
</dbReference>
<dbReference type="Pfam" id="PF00127">
    <property type="entry name" value="Copper-bind"/>
    <property type="match status" value="1"/>
</dbReference>
<dbReference type="InterPro" id="IPR012745">
    <property type="entry name" value="Pseudoazurin"/>
</dbReference>
<keyword evidence="2" id="KW-0813">Transport</keyword>
<evidence type="ECO:0000256" key="5">
    <source>
        <dbReference type="ARBA" id="ARBA00022982"/>
    </source>
</evidence>
<dbReference type="PRINTS" id="PR00156">
    <property type="entry name" value="COPPERBLUE"/>
</dbReference>
<dbReference type="PRINTS" id="PR00155">
    <property type="entry name" value="AMICYANIN"/>
</dbReference>
<gene>
    <name evidence="11" type="ORF">CHU93_08810</name>
</gene>
<dbReference type="GO" id="GO:0005507">
    <property type="term" value="F:copper ion binding"/>
    <property type="evidence" value="ECO:0007669"/>
    <property type="project" value="UniProtKB-UniRule"/>
</dbReference>
<evidence type="ECO:0000256" key="7">
    <source>
        <dbReference type="NCBIfam" id="TIGR02375"/>
    </source>
</evidence>
<keyword evidence="3 8" id="KW-0479">Metal-binding</keyword>
<feature type="binding site" evidence="8">
    <location>
        <position position="97"/>
    </location>
    <ligand>
        <name>Cu cation</name>
        <dbReference type="ChEBI" id="CHEBI:23378"/>
    </ligand>
</feature>
<dbReference type="OrthoDB" id="7510199at2"/>
<evidence type="ECO:0000256" key="8">
    <source>
        <dbReference type="PIRSR" id="PIRSR602386-1"/>
    </source>
</evidence>
<keyword evidence="12" id="KW-1185">Reference proteome</keyword>
<comment type="caution">
    <text evidence="11">The sequence shown here is derived from an EMBL/GenBank/DDBJ whole genome shotgun (WGS) entry which is preliminary data.</text>
</comment>
<sequence>MKLLGFVAAALVIAAPAAAKEITVKMLNKGKEGAMVFEPGFIKAAPGDTVKFVAANPGHNAQTIPGLLPAGEAEQKGAMGKDFVLKVGKPGLYGIKCLPHFSMGMVALVQVGNGPSSNLAAAKAVKLSPLATKRMTAYLAQAK</sequence>
<dbReference type="GO" id="GO:0042597">
    <property type="term" value="C:periplasmic space"/>
    <property type="evidence" value="ECO:0007669"/>
    <property type="project" value="UniProtKB-SubCell"/>
</dbReference>
<feature type="binding site" evidence="8">
    <location>
        <position position="59"/>
    </location>
    <ligand>
        <name>Cu cation</name>
        <dbReference type="ChEBI" id="CHEBI:23378"/>
    </ligand>
</feature>
<evidence type="ECO:0000256" key="6">
    <source>
        <dbReference type="ARBA" id="ARBA00023008"/>
    </source>
</evidence>
<keyword evidence="9" id="KW-0732">Signal</keyword>
<comment type="cofactor">
    <cofactor evidence="8">
        <name>Cu cation</name>
        <dbReference type="ChEBI" id="CHEBI:23378"/>
    </cofactor>
    <text evidence="8">Binds 1 copper ion per subunit.</text>
</comment>
<proteinExistence type="predicted"/>
<evidence type="ECO:0000256" key="2">
    <source>
        <dbReference type="ARBA" id="ARBA00022448"/>
    </source>
</evidence>
<dbReference type="Proteomes" id="UP000216991">
    <property type="component" value="Unassembled WGS sequence"/>
</dbReference>
<dbReference type="GO" id="GO:0009055">
    <property type="term" value="F:electron transfer activity"/>
    <property type="evidence" value="ECO:0007669"/>
    <property type="project" value="InterPro"/>
</dbReference>
<keyword evidence="6 8" id="KW-0186">Copper</keyword>
<evidence type="ECO:0000256" key="9">
    <source>
        <dbReference type="SAM" id="SignalP"/>
    </source>
</evidence>
<dbReference type="InterPro" id="IPR002386">
    <property type="entry name" value="Amicyanin/Pseudoazurin"/>
</dbReference>
<evidence type="ECO:0000313" key="12">
    <source>
        <dbReference type="Proteomes" id="UP000216991"/>
    </source>
</evidence>
<evidence type="ECO:0000256" key="4">
    <source>
        <dbReference type="ARBA" id="ARBA00022764"/>
    </source>
</evidence>
<dbReference type="AlphaFoldDB" id="A0A255YHM8"/>
<dbReference type="NCBIfam" id="TIGR02375">
    <property type="entry name" value="pseudoazurin"/>
    <property type="match status" value="1"/>
</dbReference>
<dbReference type="RefSeq" id="WP_094473718.1">
    <property type="nucleotide sequence ID" value="NZ_NOXT01000108.1"/>
</dbReference>
<comment type="subcellular location">
    <subcellularLocation>
        <location evidence="1">Periplasm</location>
    </subcellularLocation>
</comment>
<accession>A0A255YHM8</accession>
<organism evidence="11 12">
    <name type="scientific">Sandarakinorhabdus cyanobacteriorum</name>
    <dbReference type="NCBI Taxonomy" id="1981098"/>
    <lineage>
        <taxon>Bacteria</taxon>
        <taxon>Pseudomonadati</taxon>
        <taxon>Pseudomonadota</taxon>
        <taxon>Alphaproteobacteria</taxon>
        <taxon>Sphingomonadales</taxon>
        <taxon>Sphingosinicellaceae</taxon>
        <taxon>Sandarakinorhabdus</taxon>
    </lineage>
</organism>
<name>A0A255YHM8_9SPHN</name>
<reference evidence="11 12" key="1">
    <citation type="submission" date="2017-07" db="EMBL/GenBank/DDBJ databases">
        <title>Sandarakinorhabdus cyanobacteriorum sp. nov., a novel bacterium isolated from cyanobacterial aggregates in a eutrophic lake.</title>
        <authorList>
            <person name="Cai H."/>
        </authorList>
    </citation>
    <scope>NUCLEOTIDE SEQUENCE [LARGE SCALE GENOMIC DNA]</scope>
    <source>
        <strain evidence="11 12">TH057</strain>
    </source>
</reference>
<keyword evidence="4" id="KW-0574">Periplasm</keyword>
<evidence type="ECO:0000256" key="3">
    <source>
        <dbReference type="ARBA" id="ARBA00022723"/>
    </source>
</evidence>
<dbReference type="Gene3D" id="2.60.40.420">
    <property type="entry name" value="Cupredoxins - blue copper proteins"/>
    <property type="match status" value="1"/>
</dbReference>
<dbReference type="CDD" id="cd04218">
    <property type="entry name" value="Pseudoazurin"/>
    <property type="match status" value="1"/>
</dbReference>